<dbReference type="PANTHER" id="PTHR38478:SF1">
    <property type="entry name" value="ZINC DEPENDENT METALLOPROTEASE DOMAIN LIPOPROTEIN"/>
    <property type="match status" value="1"/>
</dbReference>
<reference evidence="4" key="1">
    <citation type="submission" date="2020-10" db="EMBL/GenBank/DDBJ databases">
        <authorList>
            <person name="Castelo-Branco R."/>
            <person name="Eusebio N."/>
            <person name="Adriana R."/>
            <person name="Vieira A."/>
            <person name="Brugerolle De Fraissinette N."/>
            <person name="Rezende De Castro R."/>
            <person name="Schneider M.P."/>
            <person name="Vasconcelos V."/>
            <person name="Leao P.N."/>
        </authorList>
    </citation>
    <scope>NUCLEOTIDE SEQUENCE</scope>
    <source>
        <strain evidence="4">LEGE 07157</strain>
    </source>
</reference>
<keyword evidence="4" id="KW-0378">Hydrolase</keyword>
<dbReference type="InterPro" id="IPR033428">
    <property type="entry name" value="DUF5118"/>
</dbReference>
<dbReference type="InterPro" id="IPR034032">
    <property type="entry name" value="Zn_MMP-like_bac"/>
</dbReference>
<dbReference type="GO" id="GO:0008237">
    <property type="term" value="F:metallopeptidase activity"/>
    <property type="evidence" value="ECO:0007669"/>
    <property type="project" value="UniProtKB-KW"/>
</dbReference>
<evidence type="ECO:0000259" key="3">
    <source>
        <dbReference type="Pfam" id="PF17162"/>
    </source>
</evidence>
<sequence>MKKKQFWILLIVGVCLWSLLFLIKQSFPTQAKLKNDAAIIHPNSLSENRPISSPLRAKKKTKSFDEIAKNTEKISGLFTLYRDKDKNKLYLEIQPEQLNKNYLCIITLSRGIGDGFLLNGLSLDNFLFHFRRVGDKVHFVLPNLNFRVRSDEPLGKLPENSFSDSVLYALDIVSIHPTRKTLLIDLSDLFLARDDLPGLNQRLPFLLGAPYTLDSDKSYFGDARAFPFNLEIETIYGFSAKGEEAFFNYLPTVPDSRAFNLSVHYSISELSANSDYIPRLADDRVGYFVTTYKDLSDNRRRDAFVRYINRWKLEPLNPQEALSPPKNPIIFWIENTVPKEYRAAIREGILIWNSAFEQAGFKNAIEVRQMPDNAPWNPADVRYNTIRWSNSLEAAFLGIGPSHVNPLTGQILDADIVIDANVVRSIKDEYRNLSSLNESTPSLAARSANWCEGDSLSPISVGTKLPPFFRQWMEEQDLCLNLAAQQELTVGPLALSLLKGITPTSATMGEYVHQFLRHLVAHEVGHTLGLRHNFHGSTMLAPHTLNDTSITHQVGLVSSVMDYVGVNLAPQGVEQGDYYPVIVGPYDRWAIEYGYKFSGERFPTMERRFLEQIARRAQEEELAYATDEDLRGFLDPDVNTFDLSNNVLLYAQWQMDNARRMWERLEKRYPQQGSTYSDIRAQFNTVFFYYFRQARLVTNYIGGSSFNRGHPSDPNGRLPFEPISVEKQREALEVLQKYVFAPDSFIFSPDLLNQLAPSRWNDFGLQARSGLDYPILDNILALQKRVLRSLLSNARLNQLRNLELKTQPDRALTLPELFNTLQEGIWTEVLHPNRETLNISSIRRALQREYLDLLTKMVLRRSEVPEDARTLAWYQLNQLEGSLEEVLDRAGDRLDGYTQAHLFETRDRILKALNAPLQSKQQLGKQGIGNRK</sequence>
<dbReference type="InterPro" id="IPR024079">
    <property type="entry name" value="MetalloPept_cat_dom_sf"/>
</dbReference>
<evidence type="ECO:0000313" key="4">
    <source>
        <dbReference type="EMBL" id="MBE9116752.1"/>
    </source>
</evidence>
<dbReference type="Pfam" id="PF16313">
    <property type="entry name" value="DUF4953"/>
    <property type="match status" value="1"/>
</dbReference>
<comment type="caution">
    <text evidence="4">The sequence shown here is derived from an EMBL/GenBank/DDBJ whole genome shotgun (WGS) entry which is preliminary data.</text>
</comment>
<dbReference type="RefSeq" id="WP_194029845.1">
    <property type="nucleotide sequence ID" value="NZ_JADEWZ010000017.1"/>
</dbReference>
<dbReference type="SUPFAM" id="SSF55486">
    <property type="entry name" value="Metalloproteases ('zincins'), catalytic domain"/>
    <property type="match status" value="1"/>
</dbReference>
<dbReference type="EMBL" id="JADEWZ010000017">
    <property type="protein sequence ID" value="MBE9116752.1"/>
    <property type="molecule type" value="Genomic_DNA"/>
</dbReference>
<evidence type="ECO:0000259" key="1">
    <source>
        <dbReference type="Pfam" id="PF16313"/>
    </source>
</evidence>
<keyword evidence="4" id="KW-0482">Metalloprotease</keyword>
<dbReference type="InterPro" id="IPR032534">
    <property type="entry name" value="EcxA_zinc-bd"/>
</dbReference>
<name>A0A8J7DWW8_9CYAN</name>
<gene>
    <name evidence="4" type="ORF">IQ249_12665</name>
</gene>
<dbReference type="CDD" id="cd04276">
    <property type="entry name" value="ZnMc_MMP_like_2"/>
    <property type="match status" value="1"/>
</dbReference>
<dbReference type="Pfam" id="PF17148">
    <property type="entry name" value="DUF5117"/>
    <property type="match status" value="1"/>
</dbReference>
<dbReference type="Pfam" id="PF17162">
    <property type="entry name" value="DUF5118"/>
    <property type="match status" value="1"/>
</dbReference>
<dbReference type="Gene3D" id="3.40.390.10">
    <property type="entry name" value="Collagenase (Catalytic Domain)"/>
    <property type="match status" value="1"/>
</dbReference>
<dbReference type="Proteomes" id="UP000654482">
    <property type="component" value="Unassembled WGS sequence"/>
</dbReference>
<dbReference type="AlphaFoldDB" id="A0A8J7DWW8"/>
<dbReference type="InterPro" id="IPR033413">
    <property type="entry name" value="DUF5117"/>
</dbReference>
<feature type="domain" description="DUF5117" evidence="2">
    <location>
        <begin position="123"/>
        <end position="315"/>
    </location>
</feature>
<protein>
    <submittedName>
        <fullName evidence="4">Zinc-dependent metalloprotease</fullName>
    </submittedName>
</protein>
<dbReference type="PANTHER" id="PTHR38478">
    <property type="entry name" value="PEPTIDASE M1A AND M12B"/>
    <property type="match status" value="1"/>
</dbReference>
<organism evidence="4 5">
    <name type="scientific">Lusitaniella coriacea LEGE 07157</name>
    <dbReference type="NCBI Taxonomy" id="945747"/>
    <lineage>
        <taxon>Bacteria</taxon>
        <taxon>Bacillati</taxon>
        <taxon>Cyanobacteriota</taxon>
        <taxon>Cyanophyceae</taxon>
        <taxon>Spirulinales</taxon>
        <taxon>Lusitaniellaceae</taxon>
        <taxon>Lusitaniella</taxon>
    </lineage>
</organism>
<keyword evidence="4" id="KW-0645">Protease</keyword>
<feature type="domain" description="DUF5118" evidence="3">
    <location>
        <begin position="62"/>
        <end position="110"/>
    </location>
</feature>
<feature type="domain" description="EcxA zinc-binding" evidence="1">
    <location>
        <begin position="507"/>
        <end position="830"/>
    </location>
</feature>
<keyword evidence="5" id="KW-1185">Reference proteome</keyword>
<evidence type="ECO:0000259" key="2">
    <source>
        <dbReference type="Pfam" id="PF17148"/>
    </source>
</evidence>
<proteinExistence type="predicted"/>
<evidence type="ECO:0000313" key="5">
    <source>
        <dbReference type="Proteomes" id="UP000654482"/>
    </source>
</evidence>
<accession>A0A8J7DWW8</accession>